<sequence>METIIASLPANFLTLLLFGVLFVVALVFLFVIRRTECILYFLLVWFPLETVLLKYAPVEYYSILKYLPEVLIYGLFAGTCILYFFQKGKLWVKNPLNKWLFGILLVALMSLFVNQYAPSIWVLGLRQTLRFVLVFFVVLNMRYDRAVVKRCLLIGLSVLLVEAGLGILQYVTRGALDQFLFASDTVSVGGRALLGGEEQFWQAGTRVFGTLGRYDRLGSVLALGMILLTPYFLKYRKSQVWVWTCMGVLGVGLLLTRSRASWIAAFVGVVIIGIWVLKDAWVKRGTLVFVAGVLLYTGASAALGSGTQVVDQSSQTLSERILEAVSLRSWRESYEGYGRIFFIINTPIHVAHYAPLLGVGPGNFGGGVASALVNTAAYEKLKLPFGIQNQFGQIDNSWFSILGEMGFVGILIWIGMFVALAKYAFFVYKKGTELSLLALGVCAATIGVMIMGFFGPYFEFRTLMYYFWLSVGLIFLDSKKVEEKGNLLE</sequence>
<protein>
    <recommendedName>
        <fullName evidence="6">O-antigen ligase-related domain-containing protein</fullName>
    </recommendedName>
</protein>
<feature type="transmembrane region" description="Helical" evidence="5">
    <location>
        <begin position="38"/>
        <end position="57"/>
    </location>
</feature>
<feature type="transmembrane region" description="Helical" evidence="5">
    <location>
        <begin position="151"/>
        <end position="171"/>
    </location>
</feature>
<keyword evidence="4 5" id="KW-0472">Membrane</keyword>
<feature type="transmembrane region" description="Helical" evidence="5">
    <location>
        <begin position="240"/>
        <end position="256"/>
    </location>
</feature>
<evidence type="ECO:0000313" key="8">
    <source>
        <dbReference type="Proteomes" id="UP000178742"/>
    </source>
</evidence>
<feature type="transmembrane region" description="Helical" evidence="5">
    <location>
        <begin position="405"/>
        <end position="427"/>
    </location>
</feature>
<dbReference type="GO" id="GO:0016020">
    <property type="term" value="C:membrane"/>
    <property type="evidence" value="ECO:0007669"/>
    <property type="project" value="UniProtKB-SubCell"/>
</dbReference>
<feature type="transmembrane region" description="Helical" evidence="5">
    <location>
        <begin position="12"/>
        <end position="31"/>
    </location>
</feature>
<feature type="transmembrane region" description="Helical" evidence="5">
    <location>
        <begin position="285"/>
        <end position="304"/>
    </location>
</feature>
<evidence type="ECO:0000256" key="1">
    <source>
        <dbReference type="ARBA" id="ARBA00004141"/>
    </source>
</evidence>
<dbReference type="Pfam" id="PF04932">
    <property type="entry name" value="Wzy_C"/>
    <property type="match status" value="1"/>
</dbReference>
<proteinExistence type="predicted"/>
<feature type="transmembrane region" description="Helical" evidence="5">
    <location>
        <begin position="262"/>
        <end position="278"/>
    </location>
</feature>
<feature type="domain" description="O-antigen ligase-related" evidence="6">
    <location>
        <begin position="248"/>
        <end position="414"/>
    </location>
</feature>
<accession>A0A1F6M4H2</accession>
<keyword evidence="3 5" id="KW-1133">Transmembrane helix</keyword>
<comment type="subcellular location">
    <subcellularLocation>
        <location evidence="1">Membrane</location>
        <topology evidence="1">Multi-pass membrane protein</topology>
    </subcellularLocation>
</comment>
<dbReference type="InterPro" id="IPR051533">
    <property type="entry name" value="WaaL-like"/>
</dbReference>
<comment type="caution">
    <text evidence="7">The sequence shown here is derived from an EMBL/GenBank/DDBJ whole genome shotgun (WGS) entry which is preliminary data.</text>
</comment>
<feature type="transmembrane region" description="Helical" evidence="5">
    <location>
        <begin position="96"/>
        <end position="113"/>
    </location>
</feature>
<keyword evidence="2 5" id="KW-0812">Transmembrane</keyword>
<dbReference type="PANTHER" id="PTHR37422">
    <property type="entry name" value="TEICHURONIC ACID BIOSYNTHESIS PROTEIN TUAE"/>
    <property type="match status" value="1"/>
</dbReference>
<dbReference type="STRING" id="1798676.A3B90_00460"/>
<evidence type="ECO:0000256" key="5">
    <source>
        <dbReference type="SAM" id="Phobius"/>
    </source>
</evidence>
<feature type="transmembrane region" description="Helical" evidence="5">
    <location>
        <begin position="119"/>
        <end position="139"/>
    </location>
</feature>
<dbReference type="InterPro" id="IPR007016">
    <property type="entry name" value="O-antigen_ligase-rel_domated"/>
</dbReference>
<organism evidence="7 8">
    <name type="scientific">Candidatus Magasanikbacteria bacterium RIFCSPHIGHO2_02_FULL_41_13</name>
    <dbReference type="NCBI Taxonomy" id="1798676"/>
    <lineage>
        <taxon>Bacteria</taxon>
        <taxon>Candidatus Magasanikiibacteriota</taxon>
    </lineage>
</organism>
<evidence type="ECO:0000256" key="2">
    <source>
        <dbReference type="ARBA" id="ARBA00022692"/>
    </source>
</evidence>
<evidence type="ECO:0000259" key="6">
    <source>
        <dbReference type="Pfam" id="PF04932"/>
    </source>
</evidence>
<evidence type="ECO:0000256" key="4">
    <source>
        <dbReference type="ARBA" id="ARBA00023136"/>
    </source>
</evidence>
<dbReference type="PANTHER" id="PTHR37422:SF13">
    <property type="entry name" value="LIPOPOLYSACCHARIDE BIOSYNTHESIS PROTEIN PA4999-RELATED"/>
    <property type="match status" value="1"/>
</dbReference>
<gene>
    <name evidence="7" type="ORF">A3B90_00460</name>
</gene>
<evidence type="ECO:0000313" key="7">
    <source>
        <dbReference type="EMBL" id="OGH66468.1"/>
    </source>
</evidence>
<evidence type="ECO:0000256" key="3">
    <source>
        <dbReference type="ARBA" id="ARBA00022989"/>
    </source>
</evidence>
<name>A0A1F6M4H2_9BACT</name>
<dbReference type="Proteomes" id="UP000178742">
    <property type="component" value="Unassembled WGS sequence"/>
</dbReference>
<dbReference type="AlphaFoldDB" id="A0A1F6M4H2"/>
<reference evidence="7 8" key="1">
    <citation type="journal article" date="2016" name="Nat. Commun.">
        <title>Thousands of microbial genomes shed light on interconnected biogeochemical processes in an aquifer system.</title>
        <authorList>
            <person name="Anantharaman K."/>
            <person name="Brown C.T."/>
            <person name="Hug L.A."/>
            <person name="Sharon I."/>
            <person name="Castelle C.J."/>
            <person name="Probst A.J."/>
            <person name="Thomas B.C."/>
            <person name="Singh A."/>
            <person name="Wilkins M.J."/>
            <person name="Karaoz U."/>
            <person name="Brodie E.L."/>
            <person name="Williams K.H."/>
            <person name="Hubbard S.S."/>
            <person name="Banfield J.F."/>
        </authorList>
    </citation>
    <scope>NUCLEOTIDE SEQUENCE [LARGE SCALE GENOMIC DNA]</scope>
</reference>
<dbReference type="EMBL" id="MFPX01000018">
    <property type="protein sequence ID" value="OGH66468.1"/>
    <property type="molecule type" value="Genomic_DNA"/>
</dbReference>
<feature type="transmembrane region" description="Helical" evidence="5">
    <location>
        <begin position="216"/>
        <end position="233"/>
    </location>
</feature>
<feature type="transmembrane region" description="Helical" evidence="5">
    <location>
        <begin position="63"/>
        <end position="84"/>
    </location>
</feature>
<feature type="transmembrane region" description="Helical" evidence="5">
    <location>
        <begin position="434"/>
        <end position="454"/>
    </location>
</feature>